<feature type="compositionally biased region" description="Basic and acidic residues" evidence="1">
    <location>
        <begin position="40"/>
        <end position="54"/>
    </location>
</feature>
<sequence>MRHRQICRLRSSRFAYGNPTIHQPERFRDTSKSDQPGNQEHPDHDKHKSADKHRQQGAFILGTMIAVLIEAAHVKNTPVLVLNAGSQTVRPKIASRCLPAQAMQQSVEFSPLGGVRGAQRCTSLSSLPAGGIGLSGPR</sequence>
<evidence type="ECO:0000313" key="2">
    <source>
        <dbReference type="EMBL" id="CDX53621.1"/>
    </source>
</evidence>
<feature type="region of interest" description="Disordered" evidence="1">
    <location>
        <begin position="14"/>
        <end position="55"/>
    </location>
</feature>
<protein>
    <submittedName>
        <fullName evidence="2">Uncharacterized protein</fullName>
    </submittedName>
</protein>
<evidence type="ECO:0000256" key="1">
    <source>
        <dbReference type="SAM" id="MobiDB-lite"/>
    </source>
</evidence>
<accession>A0A090GTM4</accession>
<proteinExistence type="predicted"/>
<dbReference type="Proteomes" id="UP000046122">
    <property type="component" value="Unassembled WGS sequence"/>
</dbReference>
<name>A0A090GTM4_MESPL</name>
<evidence type="ECO:0000313" key="3">
    <source>
        <dbReference type="Proteomes" id="UP000046122"/>
    </source>
</evidence>
<gene>
    <name evidence="2" type="ORF">MPL3365_180226</name>
</gene>
<dbReference type="AlphaFoldDB" id="A0A090GTM4"/>
<feature type="compositionally biased region" description="Basic and acidic residues" evidence="1">
    <location>
        <begin position="23"/>
        <end position="32"/>
    </location>
</feature>
<organism evidence="2 3">
    <name type="scientific">Mesorhizobium plurifarium</name>
    <dbReference type="NCBI Taxonomy" id="69974"/>
    <lineage>
        <taxon>Bacteria</taxon>
        <taxon>Pseudomonadati</taxon>
        <taxon>Pseudomonadota</taxon>
        <taxon>Alphaproteobacteria</taxon>
        <taxon>Hyphomicrobiales</taxon>
        <taxon>Phyllobacteriaceae</taxon>
        <taxon>Mesorhizobium</taxon>
    </lineage>
</organism>
<reference evidence="2 3" key="1">
    <citation type="submission" date="2014-08" db="EMBL/GenBank/DDBJ databases">
        <authorList>
            <person name="Moulin Lionel"/>
        </authorList>
    </citation>
    <scope>NUCLEOTIDE SEQUENCE [LARGE SCALE GENOMIC DNA]</scope>
</reference>
<dbReference type="EMBL" id="CCNE01000010">
    <property type="protein sequence ID" value="CDX53621.1"/>
    <property type="molecule type" value="Genomic_DNA"/>
</dbReference>